<evidence type="ECO:0000313" key="1">
    <source>
        <dbReference type="EMBL" id="KAJ8873083.1"/>
    </source>
</evidence>
<proteinExistence type="predicted"/>
<gene>
    <name evidence="1" type="ORF">PR048_026699</name>
</gene>
<keyword evidence="2" id="KW-1185">Reference proteome</keyword>
<comment type="caution">
    <text evidence="1">The sequence shown here is derived from an EMBL/GenBank/DDBJ whole genome shotgun (WGS) entry which is preliminary data.</text>
</comment>
<reference evidence="1 2" key="1">
    <citation type="submission" date="2023-02" db="EMBL/GenBank/DDBJ databases">
        <title>LHISI_Scaffold_Assembly.</title>
        <authorList>
            <person name="Stuart O.P."/>
            <person name="Cleave R."/>
            <person name="Magrath M.J.L."/>
            <person name="Mikheyev A.S."/>
        </authorList>
    </citation>
    <scope>NUCLEOTIDE SEQUENCE [LARGE SCALE GENOMIC DNA]</scope>
    <source>
        <strain evidence="1">Daus_M_001</strain>
        <tissue evidence="1">Leg muscle</tissue>
    </source>
</reference>
<dbReference type="Proteomes" id="UP001159363">
    <property type="component" value="Chromosome 10"/>
</dbReference>
<evidence type="ECO:0000313" key="2">
    <source>
        <dbReference type="Proteomes" id="UP001159363"/>
    </source>
</evidence>
<sequence>MGGVNRRMLLMLLSLHKKKKKNVKRCVRPVIGGCVQFFKKGQQKALGLPISYLFQIGHCTVSKIIAEICNVL</sequence>
<accession>A0ABQ9GM42</accession>
<name>A0ABQ9GM42_9NEOP</name>
<dbReference type="EMBL" id="JARBHB010000011">
    <property type="protein sequence ID" value="KAJ8873083.1"/>
    <property type="molecule type" value="Genomic_DNA"/>
</dbReference>
<organism evidence="1 2">
    <name type="scientific">Dryococelus australis</name>
    <dbReference type="NCBI Taxonomy" id="614101"/>
    <lineage>
        <taxon>Eukaryota</taxon>
        <taxon>Metazoa</taxon>
        <taxon>Ecdysozoa</taxon>
        <taxon>Arthropoda</taxon>
        <taxon>Hexapoda</taxon>
        <taxon>Insecta</taxon>
        <taxon>Pterygota</taxon>
        <taxon>Neoptera</taxon>
        <taxon>Polyneoptera</taxon>
        <taxon>Phasmatodea</taxon>
        <taxon>Verophasmatodea</taxon>
        <taxon>Anareolatae</taxon>
        <taxon>Phasmatidae</taxon>
        <taxon>Eurycanthinae</taxon>
        <taxon>Dryococelus</taxon>
    </lineage>
</organism>
<protein>
    <submittedName>
        <fullName evidence="1">Uncharacterized protein</fullName>
    </submittedName>
</protein>